<name>A0AC59EX95_9VIRU</name>
<dbReference type="Proteomes" id="UP000204225">
    <property type="component" value="Segment"/>
</dbReference>
<evidence type="ECO:0000313" key="2">
    <source>
        <dbReference type="Proteomes" id="UP000204225"/>
    </source>
</evidence>
<accession>A0AC59EX95</accession>
<protein>
    <submittedName>
        <fullName evidence="1">Uncharacterized protein</fullName>
    </submittedName>
</protein>
<proteinExistence type="predicted"/>
<keyword evidence="2" id="KW-1185">Reference proteome</keyword>
<organism evidence="1 2">
    <name type="scientific">Phaeocystis globosa virus PgV-16T</name>
    <dbReference type="NCBI Taxonomy" id="3071227"/>
    <lineage>
        <taxon>Viruses</taxon>
        <taxon>Varidnaviria</taxon>
        <taxon>Bamfordvirae</taxon>
        <taxon>Nucleocytoviricota</taxon>
        <taxon>Megaviricetes</taxon>
        <taxon>Imitervirales</taxon>
        <taxon>Mesomimiviridae</taxon>
        <taxon>Tethysvirus</taxon>
        <taxon>Tethysvirus hollandense</taxon>
    </lineage>
</organism>
<sequence length="294" mass="32653">MIIYIIKIKYIIIIMRLVKKGENEQNAYYAWVPNQEYVSWKDLSNSKTIVVSKSVQNSLPTNIKNATTNCGFIANPIKHPRKQYVNLNGTTSGFSRQSYIGSLDKPGSENITSVDCATLHQSGNRYLIDMSEPPTCETKCFVKKPATTVINSEYSHSHKALLYKRCKTLNQNTLTTPYTNQLIAECGLGSNNCRPVFVPSNTRYRVQGPLSSSARTAALRYCTQDGDDVEYSISSNGRSALSARCYLPANAYSINQQKEDGMSAYTVGCRKAQCSIVRPGNKRYGTSLFVPGMA</sequence>
<dbReference type="EMBL" id="KC662249">
    <property type="protein sequence ID" value="AGM15543.1"/>
    <property type="molecule type" value="Genomic_DNA"/>
</dbReference>
<reference evidence="1 2" key="1">
    <citation type="journal article" date="2013" name="Proc. Natl. Acad. Sci. U.S.A.">
        <title>Genome of Phaeocystis globosa virus PgV-16T highlights the common ancestry of the largest known DNA viruses infecting eukaryotes.</title>
        <authorList>
            <person name="Santini S."/>
            <person name="Jeudy S."/>
            <person name="Bartoli J."/>
            <person name="Poirot O."/>
            <person name="Lescot M."/>
            <person name="Abergel C."/>
            <person name="Barbe V."/>
            <person name="Wommack K.E."/>
            <person name="Noordeloos A.A."/>
            <person name="Brussaard C.P."/>
            <person name="Claverie J.M."/>
        </authorList>
    </citation>
    <scope>NUCLEOTIDE SEQUENCE [LARGE SCALE GENOMIC DNA]</scope>
    <source>
        <strain evidence="1 2">16T</strain>
    </source>
</reference>
<evidence type="ECO:0000313" key="1">
    <source>
        <dbReference type="EMBL" id="AGM15543.1"/>
    </source>
</evidence>
<gene>
    <name evidence="1" type="ORF">PGCG_00232</name>
</gene>